<feature type="transmembrane region" description="Helical" evidence="1">
    <location>
        <begin position="12"/>
        <end position="34"/>
    </location>
</feature>
<gene>
    <name evidence="2" type="ORF">UFOPK1581_00077</name>
</gene>
<dbReference type="EMBL" id="CAEZTB010000005">
    <property type="protein sequence ID" value="CAB4549693.1"/>
    <property type="molecule type" value="Genomic_DNA"/>
</dbReference>
<keyword evidence="1" id="KW-0812">Transmembrane</keyword>
<keyword evidence="1" id="KW-1133">Transmembrane helix</keyword>
<accession>A0A6J6CHP4</accession>
<name>A0A6J6CHP4_9ZZZZ</name>
<reference evidence="2" key="1">
    <citation type="submission" date="2020-05" db="EMBL/GenBank/DDBJ databases">
        <authorList>
            <person name="Chiriac C."/>
            <person name="Salcher M."/>
            <person name="Ghai R."/>
            <person name="Kavagutti S V."/>
        </authorList>
    </citation>
    <scope>NUCLEOTIDE SEQUENCE</scope>
</reference>
<dbReference type="AlphaFoldDB" id="A0A6J6CHP4"/>
<evidence type="ECO:0000256" key="1">
    <source>
        <dbReference type="SAM" id="Phobius"/>
    </source>
</evidence>
<proteinExistence type="predicted"/>
<evidence type="ECO:0000313" key="2">
    <source>
        <dbReference type="EMBL" id="CAB4549693.1"/>
    </source>
</evidence>
<protein>
    <submittedName>
        <fullName evidence="2">Unannotated protein</fullName>
    </submittedName>
</protein>
<organism evidence="2">
    <name type="scientific">freshwater metagenome</name>
    <dbReference type="NCBI Taxonomy" id="449393"/>
    <lineage>
        <taxon>unclassified sequences</taxon>
        <taxon>metagenomes</taxon>
        <taxon>ecological metagenomes</taxon>
    </lineage>
</organism>
<keyword evidence="1" id="KW-0472">Membrane</keyword>
<sequence>MNSLRKSRVSAPVVMILVAGFVAVSILHLLLTILTSQSVYELADLKREKRELDTTSQILSEEVSSLASNQNLLNTASRLGMVPNTNPVFLRLTDQAVLGHPLPAAIASAQSTNLVANSAMIIESTQINQLTVPASATEPVAISVEPVVPTGVIPASPTR</sequence>